<reference evidence="3" key="1">
    <citation type="journal article" date="2019" name="Plant J.">
        <title>Chlorella vulgaris genome assembly and annotation reveals the molecular basis for metabolic acclimation to high light conditions.</title>
        <authorList>
            <person name="Cecchin M."/>
            <person name="Marcolungo L."/>
            <person name="Rossato M."/>
            <person name="Girolomoni L."/>
            <person name="Cosentino E."/>
            <person name="Cuine S."/>
            <person name="Li-Beisson Y."/>
            <person name="Delledonne M."/>
            <person name="Ballottari M."/>
        </authorList>
    </citation>
    <scope>NUCLEOTIDE SEQUENCE</scope>
    <source>
        <strain evidence="3">211/11P</strain>
    </source>
</reference>
<dbReference type="Proteomes" id="UP001055712">
    <property type="component" value="Unassembled WGS sequence"/>
</dbReference>
<evidence type="ECO:0000313" key="4">
    <source>
        <dbReference type="Proteomes" id="UP001055712"/>
    </source>
</evidence>
<name>A0A9D4THI6_CHLVU</name>
<proteinExistence type="predicted"/>
<accession>A0A9D4THI6</accession>
<dbReference type="OrthoDB" id="196847at2759"/>
<dbReference type="Gene3D" id="3.10.490.10">
    <property type="entry name" value="Gamma-glutamyl cyclotransferase-like"/>
    <property type="match status" value="1"/>
</dbReference>
<dbReference type="Pfam" id="PF21986">
    <property type="entry name" value="AH_C"/>
    <property type="match status" value="1"/>
</dbReference>
<evidence type="ECO:0000313" key="3">
    <source>
        <dbReference type="EMBL" id="KAI3425772.1"/>
    </source>
</evidence>
<dbReference type="InterPro" id="IPR053844">
    <property type="entry name" value="AH_C"/>
</dbReference>
<evidence type="ECO:0000259" key="2">
    <source>
        <dbReference type="Pfam" id="PF21986"/>
    </source>
</evidence>
<organism evidence="3 4">
    <name type="scientific">Chlorella vulgaris</name>
    <name type="common">Green alga</name>
    <dbReference type="NCBI Taxonomy" id="3077"/>
    <lineage>
        <taxon>Eukaryota</taxon>
        <taxon>Viridiplantae</taxon>
        <taxon>Chlorophyta</taxon>
        <taxon>core chlorophytes</taxon>
        <taxon>Trebouxiophyceae</taxon>
        <taxon>Chlorellales</taxon>
        <taxon>Chlorellaceae</taxon>
        <taxon>Chlorella clade</taxon>
        <taxon>Chlorella</taxon>
    </lineage>
</organism>
<sequence>MLSAILITSIINMLAQAVATATRATSLQLAVCGLHLRGQPLNSQLTDLQAVFVRDCKSAAEYKLYAFTDDTGKTKPGMVTVVDGSGSAVYLEVWEMPIENFGHFILQVPPPLAIGTVKLEDGSSVKGFVCEGWVAESCKAGAANVEDITHLGSWLTYLVRPQQ</sequence>
<dbReference type="AlphaFoldDB" id="A0A9D4THI6"/>
<feature type="signal peptide" evidence="1">
    <location>
        <begin position="1"/>
        <end position="17"/>
    </location>
</feature>
<gene>
    <name evidence="3" type="ORF">D9Q98_007747</name>
</gene>
<comment type="caution">
    <text evidence="3">The sequence shown here is derived from an EMBL/GenBank/DDBJ whole genome shotgun (WGS) entry which is preliminary data.</text>
</comment>
<reference evidence="3" key="2">
    <citation type="submission" date="2020-11" db="EMBL/GenBank/DDBJ databases">
        <authorList>
            <person name="Cecchin M."/>
            <person name="Marcolungo L."/>
            <person name="Rossato M."/>
            <person name="Girolomoni L."/>
            <person name="Cosentino E."/>
            <person name="Cuine S."/>
            <person name="Li-Beisson Y."/>
            <person name="Delledonne M."/>
            <person name="Ballottari M."/>
        </authorList>
    </citation>
    <scope>NUCLEOTIDE SEQUENCE</scope>
    <source>
        <strain evidence="3">211/11P</strain>
        <tissue evidence="3">Whole cell</tissue>
    </source>
</reference>
<keyword evidence="1" id="KW-0732">Signal</keyword>
<evidence type="ECO:0000256" key="1">
    <source>
        <dbReference type="SAM" id="SignalP"/>
    </source>
</evidence>
<dbReference type="EMBL" id="SIDB01000011">
    <property type="protein sequence ID" value="KAI3425772.1"/>
    <property type="molecule type" value="Genomic_DNA"/>
</dbReference>
<protein>
    <recommendedName>
        <fullName evidence="2">Allophanate hydrolase C-terminal domain-containing protein</fullName>
    </recommendedName>
</protein>
<keyword evidence="4" id="KW-1185">Reference proteome</keyword>
<feature type="domain" description="Allophanate hydrolase C-terminal" evidence="2">
    <location>
        <begin position="28"/>
        <end position="158"/>
    </location>
</feature>
<feature type="chain" id="PRO_5038933472" description="Allophanate hydrolase C-terminal domain-containing protein" evidence="1">
    <location>
        <begin position="18"/>
        <end position="163"/>
    </location>
</feature>